<organism evidence="1">
    <name type="scientific">Thermosulfidibacter takaii</name>
    <dbReference type="NCBI Taxonomy" id="412593"/>
    <lineage>
        <taxon>Bacteria</taxon>
        <taxon>Pseudomonadati</taxon>
        <taxon>Thermosulfidibacterota</taxon>
        <taxon>Thermosulfidibacteria</taxon>
        <taxon>Thermosulfidibacterales</taxon>
        <taxon>Thermosulfidibacteraceae</taxon>
    </lineage>
</organism>
<evidence type="ECO:0000313" key="1">
    <source>
        <dbReference type="EMBL" id="HDD53172.1"/>
    </source>
</evidence>
<proteinExistence type="predicted"/>
<accession>A0A7C0U677</accession>
<dbReference type="PANTHER" id="PTHR33361:SF2">
    <property type="entry name" value="DUF885 DOMAIN-CONTAINING PROTEIN"/>
    <property type="match status" value="1"/>
</dbReference>
<feature type="non-terminal residue" evidence="1">
    <location>
        <position position="1"/>
    </location>
</feature>
<reference evidence="1" key="1">
    <citation type="journal article" date="2020" name="mSystems">
        <title>Genome- and Community-Level Interaction Insights into Carbon Utilization and Element Cycling Functions of Hydrothermarchaeota in Hydrothermal Sediment.</title>
        <authorList>
            <person name="Zhou Z."/>
            <person name="Liu Y."/>
            <person name="Xu W."/>
            <person name="Pan J."/>
            <person name="Luo Z.H."/>
            <person name="Li M."/>
        </authorList>
    </citation>
    <scope>NUCLEOTIDE SEQUENCE [LARGE SCALE GENOMIC DNA]</scope>
    <source>
        <strain evidence="1">HyVt-115</strain>
    </source>
</reference>
<dbReference type="Proteomes" id="UP000885690">
    <property type="component" value="Unassembled WGS sequence"/>
</dbReference>
<dbReference type="Pfam" id="PF05960">
    <property type="entry name" value="DUF885"/>
    <property type="match status" value="1"/>
</dbReference>
<sequence>RQKKEADSLDLAIDISILHRLISTLQEELTQVRLHESQPTHYLTIASIGLGQTLDEDLDLWHQRVKNLPPFLDEARANLKRVPTLFRDLGLEMLKETRTWIASLQSLRPGLAPVLEALDRLGEHLKRIPTTKEFRLNGEFLEAIVRYHLGCDTDIEGIYYELDREIQEAEAILTREANRLSPGSSWLQVLDSLCPSPLHQKSILGLYRETVLQLGHHCLEHGLISEELLLSCPVQVAPTPSHLSAIRSASSYTMPPGHPPKGGTFWVINALAKTPPLDYQMLAAHETYPGHHLLDVHRWSLDRALRRPIEFPLFYEGWACFAEELMAHTGYFRGPADGLLLAKRRLWRAIRGRVDLDIQTGRRDLPSAAQILTPLGMSKNQALSTVRKYALNPGYQLCYTVGLRRFRHLYQKFGENNPVEFALKVLSQGEIGFDNLEHVLSRQKISKD</sequence>
<dbReference type="EMBL" id="DQWS01000144">
    <property type="protein sequence ID" value="HDD53172.1"/>
    <property type="molecule type" value="Genomic_DNA"/>
</dbReference>
<comment type="caution">
    <text evidence="1">The sequence shown here is derived from an EMBL/GenBank/DDBJ whole genome shotgun (WGS) entry which is preliminary data.</text>
</comment>
<gene>
    <name evidence="1" type="ORF">ENF32_03800</name>
</gene>
<dbReference type="AlphaFoldDB" id="A0A7C0U677"/>
<name>A0A7C0U677_9BACT</name>
<dbReference type="PANTHER" id="PTHR33361">
    <property type="entry name" value="GLR0591 PROTEIN"/>
    <property type="match status" value="1"/>
</dbReference>
<dbReference type="InterPro" id="IPR010281">
    <property type="entry name" value="DUF885"/>
</dbReference>
<protein>
    <submittedName>
        <fullName evidence="1">DUF885 family protein</fullName>
    </submittedName>
</protein>